<evidence type="ECO:0000256" key="1">
    <source>
        <dbReference type="SAM" id="Coils"/>
    </source>
</evidence>
<protein>
    <submittedName>
        <fullName evidence="3">Uncharacterized protein</fullName>
    </submittedName>
</protein>
<name>A0A814JF74_9BILA</name>
<feature type="coiled-coil region" evidence="1">
    <location>
        <begin position="299"/>
        <end position="340"/>
    </location>
</feature>
<dbReference type="OrthoDB" id="10231320at2759"/>
<feature type="region of interest" description="Disordered" evidence="2">
    <location>
        <begin position="42"/>
        <end position="69"/>
    </location>
</feature>
<comment type="caution">
    <text evidence="3">The sequence shown here is derived from an EMBL/GenBank/DDBJ whole genome shotgun (WGS) entry which is preliminary data.</text>
</comment>
<keyword evidence="1" id="KW-0175">Coiled coil</keyword>
<keyword evidence="4" id="KW-1185">Reference proteome</keyword>
<accession>A0A814JF74</accession>
<dbReference type="EMBL" id="CAJNOC010004840">
    <property type="protein sequence ID" value="CAF1035061.1"/>
    <property type="molecule type" value="Genomic_DNA"/>
</dbReference>
<evidence type="ECO:0000256" key="2">
    <source>
        <dbReference type="SAM" id="MobiDB-lite"/>
    </source>
</evidence>
<evidence type="ECO:0000313" key="4">
    <source>
        <dbReference type="Proteomes" id="UP000663879"/>
    </source>
</evidence>
<dbReference type="Proteomes" id="UP000663879">
    <property type="component" value="Unassembled WGS sequence"/>
</dbReference>
<gene>
    <name evidence="3" type="ORF">OXX778_LOCUS18065</name>
</gene>
<reference evidence="3" key="1">
    <citation type="submission" date="2021-02" db="EMBL/GenBank/DDBJ databases">
        <authorList>
            <person name="Nowell W R."/>
        </authorList>
    </citation>
    <scope>NUCLEOTIDE SEQUENCE</scope>
    <source>
        <strain evidence="3">Ploen Becks lab</strain>
    </source>
</reference>
<organism evidence="3 4">
    <name type="scientific">Brachionus calyciflorus</name>
    <dbReference type="NCBI Taxonomy" id="104777"/>
    <lineage>
        <taxon>Eukaryota</taxon>
        <taxon>Metazoa</taxon>
        <taxon>Spiralia</taxon>
        <taxon>Gnathifera</taxon>
        <taxon>Rotifera</taxon>
        <taxon>Eurotatoria</taxon>
        <taxon>Monogononta</taxon>
        <taxon>Pseudotrocha</taxon>
        <taxon>Ploima</taxon>
        <taxon>Brachionidae</taxon>
        <taxon>Brachionus</taxon>
    </lineage>
</organism>
<proteinExistence type="predicted"/>
<sequence length="500" mass="57166">MSAPKKSNLIVNSKIKNLTTSKKSEPTQIQFKQVAKTKTKQTLVPTKSSQLDSKVTNQNSSKNSHALIKPTTNSIKTNNAVTNSTKMVLFKKLNKIKNNMVSMQLKKTTSKKEVPVKALKMSTFNSKTSQVCNEIKPTCSKSLCTDSIEPKITLKENSFNFSNNLSSISISRFNKNVSQPSKIAPVDKSNNVTEKQASMLPKKSEFLLVKWIVDEKFSIIHKNDIIENEELRVEKKYLARYDDDFLECIIKSIGSKQDLEIKLNSISNYSNVNKKRKTHSDYKINQADVNSQSLEKQELDLVNQRLVEYEKKISQIESENVKLKSQIEIKENEISQIKNLFDEFMIEKMINCSINVLTNFATREQIESIYSSNECHQKQIVISSQYPNIVVSDYFKSEIDNLVKSNATDSVVFRRIIGFLIPSFDDWSSRNGKSIINDFNSQVYASFDYVFRNRPNFTLSEMRKTLRYLCAESKRIVNKSKGDCEEIIDNESDGDGVIDE</sequence>
<evidence type="ECO:0000313" key="3">
    <source>
        <dbReference type="EMBL" id="CAF1035061.1"/>
    </source>
</evidence>
<dbReference type="AlphaFoldDB" id="A0A814JF74"/>